<feature type="domain" description="Ig-like" evidence="1">
    <location>
        <begin position="1"/>
        <end position="61"/>
    </location>
</feature>
<organism evidence="2 3">
    <name type="scientific">Rotaria magnacalcarata</name>
    <dbReference type="NCBI Taxonomy" id="392030"/>
    <lineage>
        <taxon>Eukaryota</taxon>
        <taxon>Metazoa</taxon>
        <taxon>Spiralia</taxon>
        <taxon>Gnathifera</taxon>
        <taxon>Rotifera</taxon>
        <taxon>Eurotatoria</taxon>
        <taxon>Bdelloidea</taxon>
        <taxon>Philodinida</taxon>
        <taxon>Philodinidae</taxon>
        <taxon>Rotaria</taxon>
    </lineage>
</organism>
<dbReference type="PROSITE" id="PS50835">
    <property type="entry name" value="IG_LIKE"/>
    <property type="match status" value="1"/>
</dbReference>
<gene>
    <name evidence="2" type="ORF">SMN809_LOCUS82907</name>
</gene>
<dbReference type="Pfam" id="PF13895">
    <property type="entry name" value="Ig_2"/>
    <property type="match status" value="1"/>
</dbReference>
<evidence type="ECO:0000259" key="1">
    <source>
        <dbReference type="PROSITE" id="PS50835"/>
    </source>
</evidence>
<dbReference type="InterPro" id="IPR007110">
    <property type="entry name" value="Ig-like_dom"/>
</dbReference>
<evidence type="ECO:0000313" key="3">
    <source>
        <dbReference type="Proteomes" id="UP000676336"/>
    </source>
</evidence>
<dbReference type="InterPro" id="IPR036179">
    <property type="entry name" value="Ig-like_dom_sf"/>
</dbReference>
<dbReference type="EMBL" id="CAJOBI010353447">
    <property type="protein sequence ID" value="CAF5222587.1"/>
    <property type="molecule type" value="Genomic_DNA"/>
</dbReference>
<feature type="non-terminal residue" evidence="2">
    <location>
        <position position="1"/>
    </location>
</feature>
<reference evidence="2" key="1">
    <citation type="submission" date="2021-02" db="EMBL/GenBank/DDBJ databases">
        <authorList>
            <person name="Nowell W R."/>
        </authorList>
    </citation>
    <scope>NUCLEOTIDE SEQUENCE</scope>
</reference>
<dbReference type="SUPFAM" id="SSF48726">
    <property type="entry name" value="Immunoglobulin"/>
    <property type="match status" value="1"/>
</dbReference>
<dbReference type="AlphaFoldDB" id="A0A8S3JRZ3"/>
<dbReference type="Proteomes" id="UP000676336">
    <property type="component" value="Unassembled WGS sequence"/>
</dbReference>
<sequence length="102" mass="11521">MSIQENNPSAGSNTELLCTTNSIKSIPSQWQWYHNSNRLSMNGDRYLINNLTRDNMGMYQCCYIISSSDSNACCAQTQLRVITRIHSIPLPESNSLSTHVHL</sequence>
<proteinExistence type="predicted"/>
<comment type="caution">
    <text evidence="2">The sequence shown here is derived from an EMBL/GenBank/DDBJ whole genome shotgun (WGS) entry which is preliminary data.</text>
</comment>
<evidence type="ECO:0000313" key="2">
    <source>
        <dbReference type="EMBL" id="CAF5222587.1"/>
    </source>
</evidence>
<dbReference type="InterPro" id="IPR013783">
    <property type="entry name" value="Ig-like_fold"/>
</dbReference>
<accession>A0A8S3JRZ3</accession>
<dbReference type="Gene3D" id="2.60.40.10">
    <property type="entry name" value="Immunoglobulins"/>
    <property type="match status" value="1"/>
</dbReference>
<name>A0A8S3JRZ3_9BILA</name>
<protein>
    <recommendedName>
        <fullName evidence="1">Ig-like domain-containing protein</fullName>
    </recommendedName>
</protein>